<dbReference type="PIRSF" id="PIRSF000676">
    <property type="entry name" value="Homoser_kin"/>
    <property type="match status" value="1"/>
</dbReference>
<evidence type="ECO:0000256" key="9">
    <source>
        <dbReference type="ARBA" id="ARBA00022777"/>
    </source>
</evidence>
<dbReference type="Pfam" id="PF08544">
    <property type="entry name" value="GHMP_kinases_C"/>
    <property type="match status" value="1"/>
</dbReference>
<keyword evidence="8 12" id="KW-0547">Nucleotide-binding</keyword>
<evidence type="ECO:0000256" key="12">
    <source>
        <dbReference type="HAMAP-Rule" id="MF_00384"/>
    </source>
</evidence>
<dbReference type="GO" id="GO:0009088">
    <property type="term" value="P:threonine biosynthetic process"/>
    <property type="evidence" value="ECO:0007669"/>
    <property type="project" value="UniProtKB-UniRule"/>
</dbReference>
<evidence type="ECO:0000313" key="16">
    <source>
        <dbReference type="Proteomes" id="UP000447545"/>
    </source>
</evidence>
<evidence type="ECO:0000259" key="13">
    <source>
        <dbReference type="Pfam" id="PF00288"/>
    </source>
</evidence>
<sequence length="313" mass="33086">MNQVKIFAPATVANVSCGYDAMGFALQALGDEMVFTKTDSNVVTISKIEGAELPFEADKNVAGVVAKLMLEDSKSDFGVDIQIFKKFIPGSGLGSSAASASGSAFAINQLLGNKYSNLELTKFAMHGEVVACGSAIADNVAAAIYGGFILVRNYQPLDIVEIPSPSELVATIIHPQIEVKTEDARKVIKPEIPIKTAIAQWANVGGLISGLHTSDFDLISRSLVDYVAEPARKHLIPHFDAVKNAAIEQGALGAGISGSGPSIFALSKGVETANNVAEAMNKIYKDKNIDYKIYISRISTHGAKIINSVNASL</sequence>
<evidence type="ECO:0000313" key="15">
    <source>
        <dbReference type="EMBL" id="MTE27101.1"/>
    </source>
</evidence>
<dbReference type="InterPro" id="IPR000870">
    <property type="entry name" value="Homoserine_kinase"/>
</dbReference>
<dbReference type="Pfam" id="PF00288">
    <property type="entry name" value="GHMP_kinases_N"/>
    <property type="match status" value="1"/>
</dbReference>
<comment type="pathway">
    <text evidence="1 12">Amino-acid biosynthesis; L-threonine biosynthesis; L-threonine from L-aspartate: step 4/5.</text>
</comment>
<dbReference type="InterPro" id="IPR006203">
    <property type="entry name" value="GHMP_knse_ATP-bd_CS"/>
</dbReference>
<evidence type="ECO:0000256" key="2">
    <source>
        <dbReference type="ARBA" id="ARBA00007370"/>
    </source>
</evidence>
<accession>A0A7K1GDC4</accession>
<evidence type="ECO:0000256" key="7">
    <source>
        <dbReference type="ARBA" id="ARBA00022697"/>
    </source>
</evidence>
<keyword evidence="10 12" id="KW-0067">ATP-binding</keyword>
<dbReference type="InterPro" id="IPR036554">
    <property type="entry name" value="GHMP_kinase_C_sf"/>
</dbReference>
<feature type="domain" description="GHMP kinase C-terminal" evidence="14">
    <location>
        <begin position="208"/>
        <end position="285"/>
    </location>
</feature>
<dbReference type="RefSeq" id="WP_155089119.1">
    <property type="nucleotide sequence ID" value="NZ_WJYA01000005.1"/>
</dbReference>
<comment type="caution">
    <text evidence="12">Lacks conserved residue(s) required for the propagation of feature annotation.</text>
</comment>
<keyword evidence="16" id="KW-1185">Reference proteome</keyword>
<dbReference type="PROSITE" id="PS00627">
    <property type="entry name" value="GHMP_KINASES_ATP"/>
    <property type="match status" value="1"/>
</dbReference>
<evidence type="ECO:0000256" key="1">
    <source>
        <dbReference type="ARBA" id="ARBA00005015"/>
    </source>
</evidence>
<name>A0A7K1GDC4_9FLAO</name>
<feature type="domain" description="GHMP kinase N-terminal" evidence="13">
    <location>
        <begin position="64"/>
        <end position="147"/>
    </location>
</feature>
<dbReference type="InterPro" id="IPR014721">
    <property type="entry name" value="Ribsml_uS5_D2-typ_fold_subgr"/>
</dbReference>
<dbReference type="PANTHER" id="PTHR20861">
    <property type="entry name" value="HOMOSERINE/4-DIPHOSPHOCYTIDYL-2-C-METHYL-D-ERYTHRITOL KINASE"/>
    <property type="match status" value="1"/>
</dbReference>
<evidence type="ECO:0000256" key="11">
    <source>
        <dbReference type="ARBA" id="ARBA00049375"/>
    </source>
</evidence>
<keyword evidence="7 12" id="KW-0791">Threonine biosynthesis</keyword>
<dbReference type="UniPathway" id="UPA00050">
    <property type="reaction ID" value="UER00064"/>
</dbReference>
<dbReference type="Gene3D" id="3.30.70.890">
    <property type="entry name" value="GHMP kinase, C-terminal domain"/>
    <property type="match status" value="1"/>
</dbReference>
<dbReference type="Gene3D" id="3.30.230.10">
    <property type="match status" value="1"/>
</dbReference>
<dbReference type="AlphaFoldDB" id="A0A7K1GDC4"/>
<dbReference type="GO" id="GO:0005737">
    <property type="term" value="C:cytoplasm"/>
    <property type="evidence" value="ECO:0007669"/>
    <property type="project" value="UniProtKB-SubCell"/>
</dbReference>
<dbReference type="GO" id="GO:0004413">
    <property type="term" value="F:homoserine kinase activity"/>
    <property type="evidence" value="ECO:0007669"/>
    <property type="project" value="UniProtKB-UniRule"/>
</dbReference>
<comment type="similarity">
    <text evidence="2 12">Belongs to the GHMP kinase family. Homoserine kinase subfamily.</text>
</comment>
<evidence type="ECO:0000259" key="14">
    <source>
        <dbReference type="Pfam" id="PF08544"/>
    </source>
</evidence>
<dbReference type="SUPFAM" id="SSF55060">
    <property type="entry name" value="GHMP Kinase, C-terminal domain"/>
    <property type="match status" value="1"/>
</dbReference>
<comment type="caution">
    <text evidence="15">The sequence shown here is derived from an EMBL/GenBank/DDBJ whole genome shotgun (WGS) entry which is preliminary data.</text>
</comment>
<dbReference type="NCBIfam" id="TIGR00191">
    <property type="entry name" value="thrB"/>
    <property type="match status" value="1"/>
</dbReference>
<dbReference type="HAMAP" id="MF_00384">
    <property type="entry name" value="Homoser_kinase"/>
    <property type="match status" value="1"/>
</dbReference>
<dbReference type="GO" id="GO:0005524">
    <property type="term" value="F:ATP binding"/>
    <property type="evidence" value="ECO:0007669"/>
    <property type="project" value="UniProtKB-UniRule"/>
</dbReference>
<comment type="subcellular location">
    <subcellularLocation>
        <location evidence="12">Cytoplasm</location>
    </subcellularLocation>
</comment>
<keyword evidence="9 12" id="KW-0418">Kinase</keyword>
<dbReference type="Proteomes" id="UP000447545">
    <property type="component" value="Unassembled WGS sequence"/>
</dbReference>
<dbReference type="PRINTS" id="PR00958">
    <property type="entry name" value="HOMSERKINASE"/>
</dbReference>
<comment type="catalytic activity">
    <reaction evidence="11 12">
        <text>L-homoserine + ATP = O-phospho-L-homoserine + ADP + H(+)</text>
        <dbReference type="Rhea" id="RHEA:13985"/>
        <dbReference type="ChEBI" id="CHEBI:15378"/>
        <dbReference type="ChEBI" id="CHEBI:30616"/>
        <dbReference type="ChEBI" id="CHEBI:57476"/>
        <dbReference type="ChEBI" id="CHEBI:57590"/>
        <dbReference type="ChEBI" id="CHEBI:456216"/>
        <dbReference type="EC" id="2.7.1.39"/>
    </reaction>
</comment>
<evidence type="ECO:0000256" key="10">
    <source>
        <dbReference type="ARBA" id="ARBA00022840"/>
    </source>
</evidence>
<comment type="function">
    <text evidence="12">Catalyzes the ATP-dependent phosphorylation of L-homoserine to L-homoserine phosphate.</text>
</comment>
<reference evidence="15 16" key="1">
    <citation type="submission" date="2019-11" db="EMBL/GenBank/DDBJ databases">
        <title>Winogradskyella ouciana sp. nov., isolated from the hadal seawater of the Mariana Trench.</title>
        <authorList>
            <person name="Liu R."/>
        </authorList>
    </citation>
    <scope>NUCLEOTIDE SEQUENCE [LARGE SCALE GENOMIC DNA]</scope>
    <source>
        <strain evidence="15 16">ZXX205</strain>
    </source>
</reference>
<evidence type="ECO:0000256" key="6">
    <source>
        <dbReference type="ARBA" id="ARBA00022679"/>
    </source>
</evidence>
<dbReference type="InterPro" id="IPR013750">
    <property type="entry name" value="GHMP_kinase_C_dom"/>
</dbReference>
<keyword evidence="12" id="KW-0963">Cytoplasm</keyword>
<proteinExistence type="inferred from homology"/>
<organism evidence="15 16">
    <name type="scientific">Winogradskyella ouciana</name>
    <dbReference type="NCBI Taxonomy" id="2608631"/>
    <lineage>
        <taxon>Bacteria</taxon>
        <taxon>Pseudomonadati</taxon>
        <taxon>Bacteroidota</taxon>
        <taxon>Flavobacteriia</taxon>
        <taxon>Flavobacteriales</taxon>
        <taxon>Flavobacteriaceae</taxon>
        <taxon>Winogradskyella</taxon>
    </lineage>
</organism>
<dbReference type="SUPFAM" id="SSF54211">
    <property type="entry name" value="Ribosomal protein S5 domain 2-like"/>
    <property type="match status" value="1"/>
</dbReference>
<dbReference type="InterPro" id="IPR020568">
    <property type="entry name" value="Ribosomal_Su5_D2-typ_SF"/>
</dbReference>
<dbReference type="EMBL" id="WJYA01000005">
    <property type="protein sequence ID" value="MTE27101.1"/>
    <property type="molecule type" value="Genomic_DNA"/>
</dbReference>
<dbReference type="PANTHER" id="PTHR20861:SF1">
    <property type="entry name" value="HOMOSERINE KINASE"/>
    <property type="match status" value="1"/>
</dbReference>
<dbReference type="InterPro" id="IPR006204">
    <property type="entry name" value="GHMP_kinase_N_dom"/>
</dbReference>
<dbReference type="EC" id="2.7.1.39" evidence="3 12"/>
<keyword evidence="6 12" id="KW-0808">Transferase</keyword>
<evidence type="ECO:0000256" key="4">
    <source>
        <dbReference type="ARBA" id="ARBA00017858"/>
    </source>
</evidence>
<keyword evidence="5 12" id="KW-0028">Amino-acid biosynthesis</keyword>
<evidence type="ECO:0000256" key="8">
    <source>
        <dbReference type="ARBA" id="ARBA00022741"/>
    </source>
</evidence>
<evidence type="ECO:0000256" key="5">
    <source>
        <dbReference type="ARBA" id="ARBA00022605"/>
    </source>
</evidence>
<evidence type="ECO:0000256" key="3">
    <source>
        <dbReference type="ARBA" id="ARBA00012078"/>
    </source>
</evidence>
<protein>
    <recommendedName>
        <fullName evidence="4 12">Homoserine kinase</fullName>
        <shortName evidence="12">HK</shortName>
        <shortName evidence="12">HSK</shortName>
        <ecNumber evidence="3 12">2.7.1.39</ecNumber>
    </recommendedName>
</protein>
<dbReference type="NCBIfam" id="NF002288">
    <property type="entry name" value="PRK01212.1-4"/>
    <property type="match status" value="1"/>
</dbReference>
<gene>
    <name evidence="12" type="primary">thrB</name>
    <name evidence="15" type="ORF">F1003_09205</name>
</gene>